<accession>A0ABQ2UYP5</accession>
<protein>
    <recommendedName>
        <fullName evidence="1">RNA polymerase sigma-70 region 4 domain-containing protein</fullName>
    </recommendedName>
</protein>
<dbReference type="Pfam" id="PF04545">
    <property type="entry name" value="Sigma70_r4"/>
    <property type="match status" value="1"/>
</dbReference>
<dbReference type="Proteomes" id="UP000649573">
    <property type="component" value="Unassembled WGS sequence"/>
</dbReference>
<dbReference type="CDD" id="cd06171">
    <property type="entry name" value="Sigma70_r4"/>
    <property type="match status" value="1"/>
</dbReference>
<evidence type="ECO:0000259" key="1">
    <source>
        <dbReference type="Pfam" id="PF04545"/>
    </source>
</evidence>
<gene>
    <name evidence="2" type="ORF">GCM10010178_53810</name>
</gene>
<dbReference type="SUPFAM" id="SSF88659">
    <property type="entry name" value="Sigma3 and sigma4 domains of RNA polymerase sigma factors"/>
    <property type="match status" value="1"/>
</dbReference>
<dbReference type="InterPro" id="IPR007630">
    <property type="entry name" value="RNA_pol_sigma70_r4"/>
</dbReference>
<organism evidence="2 3">
    <name type="scientific">Lentzea flava</name>
    <dbReference type="NCBI Taxonomy" id="103732"/>
    <lineage>
        <taxon>Bacteria</taxon>
        <taxon>Bacillati</taxon>
        <taxon>Actinomycetota</taxon>
        <taxon>Actinomycetes</taxon>
        <taxon>Pseudonocardiales</taxon>
        <taxon>Pseudonocardiaceae</taxon>
        <taxon>Lentzea</taxon>
    </lineage>
</organism>
<proteinExistence type="predicted"/>
<evidence type="ECO:0000313" key="3">
    <source>
        <dbReference type="Proteomes" id="UP000649573"/>
    </source>
</evidence>
<dbReference type="Gene3D" id="1.10.10.10">
    <property type="entry name" value="Winged helix-like DNA-binding domain superfamily/Winged helix DNA-binding domain"/>
    <property type="match status" value="1"/>
</dbReference>
<keyword evidence="3" id="KW-1185">Reference proteome</keyword>
<sequence>MERDHGSASARLIADALAQLTREHREVITRAYYRGETVAELAETLNVPQDTVKSRMHHGLRAFRRALRENGVTVA</sequence>
<name>A0ABQ2UYP5_9PSEU</name>
<dbReference type="InterPro" id="IPR036388">
    <property type="entry name" value="WH-like_DNA-bd_sf"/>
</dbReference>
<feature type="domain" description="RNA polymerase sigma-70 region 4" evidence="1">
    <location>
        <begin position="16"/>
        <end position="64"/>
    </location>
</feature>
<dbReference type="RefSeq" id="WP_189256502.1">
    <property type="nucleotide sequence ID" value="NZ_BMRE01000026.1"/>
</dbReference>
<comment type="caution">
    <text evidence="2">The sequence shown here is derived from an EMBL/GenBank/DDBJ whole genome shotgun (WGS) entry which is preliminary data.</text>
</comment>
<reference evidence="3" key="1">
    <citation type="journal article" date="2019" name="Int. J. Syst. Evol. Microbiol.">
        <title>The Global Catalogue of Microorganisms (GCM) 10K type strain sequencing project: providing services to taxonomists for standard genome sequencing and annotation.</title>
        <authorList>
            <consortium name="The Broad Institute Genomics Platform"/>
            <consortium name="The Broad Institute Genome Sequencing Center for Infectious Disease"/>
            <person name="Wu L."/>
            <person name="Ma J."/>
        </authorList>
    </citation>
    <scope>NUCLEOTIDE SEQUENCE [LARGE SCALE GENOMIC DNA]</scope>
    <source>
        <strain evidence="3">JCM 3296</strain>
    </source>
</reference>
<dbReference type="EMBL" id="BMRE01000026">
    <property type="protein sequence ID" value="GGU54527.1"/>
    <property type="molecule type" value="Genomic_DNA"/>
</dbReference>
<evidence type="ECO:0000313" key="2">
    <source>
        <dbReference type="EMBL" id="GGU54527.1"/>
    </source>
</evidence>
<dbReference type="InterPro" id="IPR013324">
    <property type="entry name" value="RNA_pol_sigma_r3/r4-like"/>
</dbReference>